<dbReference type="FunFam" id="3.30.70.3550:FF:000001">
    <property type="entry name" value="Leucyl/phenylalanyl-tRNA--protein transferase"/>
    <property type="match status" value="1"/>
</dbReference>
<comment type="caution">
    <text evidence="16">The sequence shown here is derived from an EMBL/GenBank/DDBJ whole genome shotgun (WGS) entry which is preliminary data.</text>
</comment>
<proteinExistence type="inferred from homology"/>
<comment type="similarity">
    <text evidence="9 15">Belongs to the L/F-transferase family.</text>
</comment>
<evidence type="ECO:0000256" key="5">
    <source>
        <dbReference type="ARBA" id="ARBA00050607"/>
    </source>
</evidence>
<evidence type="ECO:0000256" key="1">
    <source>
        <dbReference type="ARBA" id="ARBA00004496"/>
    </source>
</evidence>
<comment type="catalytic activity">
    <reaction evidence="5 15">
        <text>L-phenylalanyl-tRNA(Phe) + an N-terminal L-alpha-aminoacyl-[protein] = an N-terminal L-phenylalanyl-L-alpha-aminoacyl-[protein] + tRNA(Phe)</text>
        <dbReference type="Rhea" id="RHEA:43632"/>
        <dbReference type="Rhea" id="RHEA-COMP:9668"/>
        <dbReference type="Rhea" id="RHEA-COMP:9699"/>
        <dbReference type="Rhea" id="RHEA-COMP:10636"/>
        <dbReference type="Rhea" id="RHEA-COMP:10637"/>
        <dbReference type="ChEBI" id="CHEBI:78442"/>
        <dbReference type="ChEBI" id="CHEBI:78531"/>
        <dbReference type="ChEBI" id="CHEBI:78597"/>
        <dbReference type="ChEBI" id="CHEBI:83561"/>
        <dbReference type="EC" id="2.3.2.6"/>
    </reaction>
</comment>
<dbReference type="GO" id="GO:0005737">
    <property type="term" value="C:cytoplasm"/>
    <property type="evidence" value="ECO:0007669"/>
    <property type="project" value="UniProtKB-SubCell"/>
</dbReference>
<dbReference type="PANTHER" id="PTHR30098">
    <property type="entry name" value="LEUCYL/PHENYLALANYL-TRNA--PROTEIN TRANSFERASE"/>
    <property type="match status" value="1"/>
</dbReference>
<evidence type="ECO:0000256" key="9">
    <source>
        <dbReference type="ARBA" id="ARBA00061535"/>
    </source>
</evidence>
<dbReference type="EC" id="2.3.2.6" evidence="10 15"/>
<dbReference type="HAMAP" id="MF_00688">
    <property type="entry name" value="Leu_Phe_trans"/>
    <property type="match status" value="1"/>
</dbReference>
<evidence type="ECO:0000313" key="17">
    <source>
        <dbReference type="Proteomes" id="UP000288279"/>
    </source>
</evidence>
<dbReference type="SUPFAM" id="SSF55729">
    <property type="entry name" value="Acyl-CoA N-acyltransferases (Nat)"/>
    <property type="match status" value="1"/>
</dbReference>
<evidence type="ECO:0000256" key="14">
    <source>
        <dbReference type="ARBA" id="ARBA00083640"/>
    </source>
</evidence>
<dbReference type="GO" id="GO:0008914">
    <property type="term" value="F:leucyl-tRNA--protein transferase activity"/>
    <property type="evidence" value="ECO:0007669"/>
    <property type="project" value="UniProtKB-UniRule"/>
</dbReference>
<evidence type="ECO:0000256" key="13">
    <source>
        <dbReference type="ARBA" id="ARBA00077165"/>
    </source>
</evidence>
<dbReference type="GO" id="GO:0030163">
    <property type="term" value="P:protein catabolic process"/>
    <property type="evidence" value="ECO:0007669"/>
    <property type="project" value="UniProtKB-UniRule"/>
</dbReference>
<accession>A0A432ZN66</accession>
<keyword evidence="2 15" id="KW-0963">Cytoplasm</keyword>
<reference evidence="16 17" key="1">
    <citation type="journal article" date="2011" name="Front. Microbiol.">
        <title>Genomic signatures of strain selection and enhancement in Bacillus atrophaeus var. globigii, a historical biowarfare simulant.</title>
        <authorList>
            <person name="Gibbons H.S."/>
            <person name="Broomall S.M."/>
            <person name="McNew L.A."/>
            <person name="Daligault H."/>
            <person name="Chapman C."/>
            <person name="Bruce D."/>
            <person name="Karavis M."/>
            <person name="Krepps M."/>
            <person name="McGregor P.A."/>
            <person name="Hong C."/>
            <person name="Park K.H."/>
            <person name="Akmal A."/>
            <person name="Feldman A."/>
            <person name="Lin J.S."/>
            <person name="Chang W.E."/>
            <person name="Higgs B.W."/>
            <person name="Demirev P."/>
            <person name="Lindquist J."/>
            <person name="Liem A."/>
            <person name="Fochler E."/>
            <person name="Read T.D."/>
            <person name="Tapia R."/>
            <person name="Johnson S."/>
            <person name="Bishop-Lilly K.A."/>
            <person name="Detter C."/>
            <person name="Han C."/>
            <person name="Sozhamannan S."/>
            <person name="Rosenzweig C.N."/>
            <person name="Skowronski E.W."/>
        </authorList>
    </citation>
    <scope>NUCLEOTIDE SEQUENCE [LARGE SCALE GENOMIC DNA]</scope>
    <source>
        <strain evidence="16 17">PIT1</strain>
    </source>
</reference>
<gene>
    <name evidence="15" type="primary">aat</name>
    <name evidence="16" type="ORF">CWI83_02060</name>
</gene>
<sequence length="235" mass="26832">MQLTQLGAVEDGFPAPDCALNDPNGLLAIGGDLQPQRLFEAYQNGIFPWYQAGEPILWWSPDPRAVFTPDSLHISRSMRRHTVKCQHYRLTLNQAFPRVVDLCRKIHRHQGVWIHPEMVLAYTRLYQQQRACSVELWNEQQQLVAGMYGVRVASCFSAESMFHLETNASKLLLQQFAVQFFKAGGRLLDGQIMNPHLARLGAIEMPRNSFLEHLNTAESESLRAFWQLKTLSIGI</sequence>
<dbReference type="Gene3D" id="3.40.630.70">
    <property type="entry name" value="Leucyl/phenylalanyl-tRNA-protein transferase, C-terminal domain"/>
    <property type="match status" value="1"/>
</dbReference>
<dbReference type="PANTHER" id="PTHR30098:SF2">
    <property type="entry name" value="LEUCYL_PHENYLALANYL-TRNA--PROTEIN TRANSFERASE"/>
    <property type="match status" value="1"/>
</dbReference>
<comment type="subcellular location">
    <subcellularLocation>
        <location evidence="1 15">Cytoplasm</location>
    </subcellularLocation>
</comment>
<dbReference type="Proteomes" id="UP000288279">
    <property type="component" value="Unassembled WGS sequence"/>
</dbReference>
<dbReference type="InterPro" id="IPR042203">
    <property type="entry name" value="Leu/Phe-tRNA_Trfase_C"/>
</dbReference>
<evidence type="ECO:0000313" key="16">
    <source>
        <dbReference type="EMBL" id="RUO79320.1"/>
    </source>
</evidence>
<evidence type="ECO:0000256" key="12">
    <source>
        <dbReference type="ARBA" id="ARBA00077136"/>
    </source>
</evidence>
<name>A0A432ZN66_9GAMM</name>
<keyword evidence="17" id="KW-1185">Reference proteome</keyword>
<evidence type="ECO:0000256" key="7">
    <source>
        <dbReference type="ARBA" id="ARBA00051538"/>
    </source>
</evidence>
<evidence type="ECO:0000256" key="15">
    <source>
        <dbReference type="HAMAP-Rule" id="MF_00688"/>
    </source>
</evidence>
<dbReference type="InterPro" id="IPR016181">
    <property type="entry name" value="Acyl_CoA_acyltransferase"/>
</dbReference>
<evidence type="ECO:0000256" key="3">
    <source>
        <dbReference type="ARBA" id="ARBA00022679"/>
    </source>
</evidence>
<dbReference type="InterPro" id="IPR004616">
    <property type="entry name" value="Leu/Phe-tRNA_Trfase"/>
</dbReference>
<evidence type="ECO:0000256" key="8">
    <source>
        <dbReference type="ARBA" id="ARBA00054043"/>
    </source>
</evidence>
<comment type="catalytic activity">
    <reaction evidence="6 15">
        <text>N-terminal L-arginyl-[protein] + L-leucyl-tRNA(Leu) = N-terminal L-leucyl-L-arginyl-[protein] + tRNA(Leu) + H(+)</text>
        <dbReference type="Rhea" id="RHEA:50416"/>
        <dbReference type="Rhea" id="RHEA-COMP:9613"/>
        <dbReference type="Rhea" id="RHEA-COMP:9622"/>
        <dbReference type="Rhea" id="RHEA-COMP:12672"/>
        <dbReference type="Rhea" id="RHEA-COMP:12673"/>
        <dbReference type="ChEBI" id="CHEBI:15378"/>
        <dbReference type="ChEBI" id="CHEBI:64719"/>
        <dbReference type="ChEBI" id="CHEBI:78442"/>
        <dbReference type="ChEBI" id="CHEBI:78494"/>
        <dbReference type="ChEBI" id="CHEBI:133044"/>
        <dbReference type="EC" id="2.3.2.6"/>
    </reaction>
</comment>
<protein>
    <recommendedName>
        <fullName evidence="11 15">Leucyl/phenylalanyl-tRNA--protein transferase</fullName>
        <ecNumber evidence="10 15">2.3.2.6</ecNumber>
    </recommendedName>
    <alternativeName>
        <fullName evidence="12 15">L/F-transferase</fullName>
    </alternativeName>
    <alternativeName>
        <fullName evidence="13 15">Leucyltransferase</fullName>
    </alternativeName>
    <alternativeName>
        <fullName evidence="14 15">Phenyalanyltransferase</fullName>
    </alternativeName>
</protein>
<dbReference type="Gene3D" id="3.30.70.3550">
    <property type="entry name" value="Leucyl/phenylalanyl-tRNA-protein transferase, N-terminal domain"/>
    <property type="match status" value="1"/>
</dbReference>
<dbReference type="OrthoDB" id="9790282at2"/>
<evidence type="ECO:0000256" key="2">
    <source>
        <dbReference type="ARBA" id="ARBA00022490"/>
    </source>
</evidence>
<organism evidence="16 17">
    <name type="scientific">Pseudidiomarina taiwanensis</name>
    <dbReference type="NCBI Taxonomy" id="337250"/>
    <lineage>
        <taxon>Bacteria</taxon>
        <taxon>Pseudomonadati</taxon>
        <taxon>Pseudomonadota</taxon>
        <taxon>Gammaproteobacteria</taxon>
        <taxon>Alteromonadales</taxon>
        <taxon>Idiomarinaceae</taxon>
        <taxon>Pseudidiomarina</taxon>
    </lineage>
</organism>
<dbReference type="EMBL" id="PIQG01000001">
    <property type="protein sequence ID" value="RUO79320.1"/>
    <property type="molecule type" value="Genomic_DNA"/>
</dbReference>
<comment type="catalytic activity">
    <reaction evidence="7 15">
        <text>N-terminal L-lysyl-[protein] + L-leucyl-tRNA(Leu) = N-terminal L-leucyl-L-lysyl-[protein] + tRNA(Leu) + H(+)</text>
        <dbReference type="Rhea" id="RHEA:12340"/>
        <dbReference type="Rhea" id="RHEA-COMP:9613"/>
        <dbReference type="Rhea" id="RHEA-COMP:9622"/>
        <dbReference type="Rhea" id="RHEA-COMP:12670"/>
        <dbReference type="Rhea" id="RHEA-COMP:12671"/>
        <dbReference type="ChEBI" id="CHEBI:15378"/>
        <dbReference type="ChEBI" id="CHEBI:65249"/>
        <dbReference type="ChEBI" id="CHEBI:78442"/>
        <dbReference type="ChEBI" id="CHEBI:78494"/>
        <dbReference type="ChEBI" id="CHEBI:133043"/>
        <dbReference type="EC" id="2.3.2.6"/>
    </reaction>
</comment>
<dbReference type="AlphaFoldDB" id="A0A432ZN66"/>
<evidence type="ECO:0000256" key="11">
    <source>
        <dbReference type="ARBA" id="ARBA00074372"/>
    </source>
</evidence>
<evidence type="ECO:0000256" key="10">
    <source>
        <dbReference type="ARBA" id="ARBA00066767"/>
    </source>
</evidence>
<evidence type="ECO:0000256" key="4">
    <source>
        <dbReference type="ARBA" id="ARBA00023315"/>
    </source>
</evidence>
<evidence type="ECO:0000256" key="6">
    <source>
        <dbReference type="ARBA" id="ARBA00050652"/>
    </source>
</evidence>
<dbReference type="NCBIfam" id="TIGR00667">
    <property type="entry name" value="aat"/>
    <property type="match status" value="1"/>
</dbReference>
<dbReference type="Pfam" id="PF03588">
    <property type="entry name" value="Leu_Phe_trans"/>
    <property type="match status" value="1"/>
</dbReference>
<keyword evidence="3 15" id="KW-0808">Transferase</keyword>
<dbReference type="InterPro" id="IPR042221">
    <property type="entry name" value="Leu/Phe-tRNA_Trfase_N"/>
</dbReference>
<dbReference type="RefSeq" id="WP_126825027.1">
    <property type="nucleotide sequence ID" value="NZ_PIQG01000001.1"/>
</dbReference>
<keyword evidence="4 15" id="KW-0012">Acyltransferase</keyword>
<comment type="function">
    <text evidence="8 15">Functions in the N-end rule pathway of protein degradation where it conjugates Leu, Phe and, less efficiently, Met from aminoacyl-tRNAs to the N-termini of proteins containing an N-terminal arginine or lysine.</text>
</comment>